<accession>A0ABW2G3X5</accession>
<dbReference type="PRINTS" id="PR00922">
    <property type="entry name" value="DADACBPTASE3"/>
</dbReference>
<keyword evidence="4" id="KW-0121">Carboxypeptidase</keyword>
<dbReference type="Gene3D" id="3.40.710.10">
    <property type="entry name" value="DD-peptidase/beta-lactamase superfamily"/>
    <property type="match status" value="2"/>
</dbReference>
<organism evidence="4 5">
    <name type="scientific">Kitasatospora paranensis</name>
    <dbReference type="NCBI Taxonomy" id="258053"/>
    <lineage>
        <taxon>Bacteria</taxon>
        <taxon>Bacillati</taxon>
        <taxon>Actinomycetota</taxon>
        <taxon>Actinomycetes</taxon>
        <taxon>Kitasatosporales</taxon>
        <taxon>Streptomycetaceae</taxon>
        <taxon>Kitasatospora</taxon>
    </lineage>
</organism>
<evidence type="ECO:0000313" key="4">
    <source>
        <dbReference type="EMBL" id="MFC7183147.1"/>
    </source>
</evidence>
<dbReference type="GO" id="GO:0009002">
    <property type="term" value="F:serine-type D-Ala-D-Ala carboxypeptidase activity"/>
    <property type="evidence" value="ECO:0007669"/>
    <property type="project" value="UniProtKB-EC"/>
</dbReference>
<dbReference type="PANTHER" id="PTHR30023">
    <property type="entry name" value="D-ALANYL-D-ALANINE CARBOXYPEPTIDASE"/>
    <property type="match status" value="1"/>
</dbReference>
<dbReference type="EC" id="3.4.16.4" evidence="4"/>
<feature type="chain" id="PRO_5046872293" evidence="3">
    <location>
        <begin position="32"/>
        <end position="529"/>
    </location>
</feature>
<keyword evidence="2 4" id="KW-0378">Hydrolase</keyword>
<evidence type="ECO:0000256" key="2">
    <source>
        <dbReference type="ARBA" id="ARBA00022801"/>
    </source>
</evidence>
<comment type="caution">
    <text evidence="4">The sequence shown here is derived from an EMBL/GenBank/DDBJ whole genome shotgun (WGS) entry which is preliminary data.</text>
</comment>
<dbReference type="InterPro" id="IPR000667">
    <property type="entry name" value="Peptidase_S13"/>
</dbReference>
<evidence type="ECO:0000256" key="3">
    <source>
        <dbReference type="SAM" id="SignalP"/>
    </source>
</evidence>
<keyword evidence="5" id="KW-1185">Reference proteome</keyword>
<dbReference type="SUPFAM" id="SSF56601">
    <property type="entry name" value="beta-lactamase/transpeptidase-like"/>
    <property type="match status" value="1"/>
</dbReference>
<dbReference type="Proteomes" id="UP001596435">
    <property type="component" value="Unassembled WGS sequence"/>
</dbReference>
<name>A0ABW2G3X5_9ACTN</name>
<reference evidence="5" key="1">
    <citation type="journal article" date="2019" name="Int. J. Syst. Evol. Microbiol.">
        <title>The Global Catalogue of Microorganisms (GCM) 10K type strain sequencing project: providing services to taxonomists for standard genome sequencing and annotation.</title>
        <authorList>
            <consortium name="The Broad Institute Genomics Platform"/>
            <consortium name="The Broad Institute Genome Sequencing Center for Infectious Disease"/>
            <person name="Wu L."/>
            <person name="Ma J."/>
        </authorList>
    </citation>
    <scope>NUCLEOTIDE SEQUENCE [LARGE SCALE GENOMIC DNA]</scope>
    <source>
        <strain evidence="5">CGMCC 1.12859</strain>
    </source>
</reference>
<comment type="similarity">
    <text evidence="1">Belongs to the peptidase S13 family.</text>
</comment>
<protein>
    <submittedName>
        <fullName evidence="4">D-alanyl-D-alanine carboxypeptidase/D-alanyl-D-alanine-endopeptidase</fullName>
        <ecNumber evidence="4">3.4.16.4</ecNumber>
    </submittedName>
</protein>
<dbReference type="EMBL" id="JBHTAJ010000061">
    <property type="protein sequence ID" value="MFC7183147.1"/>
    <property type="molecule type" value="Genomic_DNA"/>
</dbReference>
<sequence>MRLPHRHRIALPAAVALATGMLMVAAPGATAPRPAVAAATDPVLTADIDRLLTDPRLVGAMAAVEVVDTGTGEVLYTHNSQQLELPASTMKLITSAAALDTLGTDHRFTTDILADGRRTGAVLQGDLIVRGGGDPSLRAEDLDALAQQVADSGVRLVTGSLAYDASRYDDVPLGSGWAWDDEPYYYSPQISALTIASDTDDDMGTLQVTLTPGAPGKPAAVHVVPADTGVTITGAVTTGSAGSDYSVDVTRRHGTNEIVLSGSLPADNGPDDEWVTVDDPARATANVLAAALRRHGVHVLGRTPVARTTPAGARPVASHDSATLGDLLVPFLKLSNNGIAEHLVKEMGRVKADDGSWAAGLAQIGDFLHSNALDTTPARQADGSGLSRYDLVTADRYTALLSYARHQPWFSTWYEALPIAGNPDRLVGGTLAGRMQGTPAQNNVHAKTGSMSGVDTIAGYVTAPDGRKLAFTVLLNNFAGARPRSVIDQIAVRLAGGPSAPAALRAQVDRVPGAETDAGQHGVQGRMWD</sequence>
<dbReference type="RefSeq" id="WP_380232221.1">
    <property type="nucleotide sequence ID" value="NZ_JBHSVH010000002.1"/>
</dbReference>
<keyword evidence="3" id="KW-0732">Signal</keyword>
<feature type="signal peptide" evidence="3">
    <location>
        <begin position="1"/>
        <end position="31"/>
    </location>
</feature>
<keyword evidence="4" id="KW-0645">Protease</keyword>
<dbReference type="PANTHER" id="PTHR30023:SF0">
    <property type="entry name" value="PENICILLIN-SENSITIVE CARBOXYPEPTIDASE A"/>
    <property type="match status" value="1"/>
</dbReference>
<gene>
    <name evidence="4" type="primary">dacB</name>
    <name evidence="4" type="ORF">ACFQMG_26730</name>
</gene>
<proteinExistence type="inferred from homology"/>
<dbReference type="InterPro" id="IPR012338">
    <property type="entry name" value="Beta-lactam/transpept-like"/>
</dbReference>
<evidence type="ECO:0000313" key="5">
    <source>
        <dbReference type="Proteomes" id="UP001596435"/>
    </source>
</evidence>
<dbReference type="Gene3D" id="3.50.80.20">
    <property type="entry name" value="D-Ala-D-Ala carboxypeptidase C, peptidase S13"/>
    <property type="match status" value="1"/>
</dbReference>
<dbReference type="Pfam" id="PF02113">
    <property type="entry name" value="Peptidase_S13"/>
    <property type="match status" value="1"/>
</dbReference>
<dbReference type="NCBIfam" id="TIGR00666">
    <property type="entry name" value="PBP4"/>
    <property type="match status" value="1"/>
</dbReference>
<evidence type="ECO:0000256" key="1">
    <source>
        <dbReference type="ARBA" id="ARBA00006096"/>
    </source>
</evidence>